<dbReference type="Gene3D" id="2.60.120.10">
    <property type="entry name" value="Jelly Rolls"/>
    <property type="match status" value="1"/>
</dbReference>
<proteinExistence type="predicted"/>
<gene>
    <name evidence="2" type="ORF">OI18_09035</name>
</gene>
<dbReference type="SUPFAM" id="SSF51206">
    <property type="entry name" value="cAMP-binding domain-like"/>
    <property type="match status" value="1"/>
</dbReference>
<feature type="domain" description="Cyclic nucleotide-binding" evidence="1">
    <location>
        <begin position="22"/>
        <end position="133"/>
    </location>
</feature>
<comment type="caution">
    <text evidence="2">The sequence shown here is derived from an EMBL/GenBank/DDBJ whole genome shotgun (WGS) entry which is preliminary data.</text>
</comment>
<reference evidence="2 3" key="1">
    <citation type="submission" date="2014-11" db="EMBL/GenBank/DDBJ databases">
        <title>Genome sequence of Flavihumibacter solisilvae 3-3.</title>
        <authorList>
            <person name="Zhou G."/>
            <person name="Li M."/>
            <person name="Wang G."/>
        </authorList>
    </citation>
    <scope>NUCLEOTIDE SEQUENCE [LARGE SCALE GENOMIC DNA]</scope>
    <source>
        <strain evidence="2 3">3-3</strain>
    </source>
</reference>
<dbReference type="InterPro" id="IPR014710">
    <property type="entry name" value="RmlC-like_jellyroll"/>
</dbReference>
<dbReference type="CDD" id="cd00038">
    <property type="entry name" value="CAP_ED"/>
    <property type="match status" value="1"/>
</dbReference>
<protein>
    <recommendedName>
        <fullName evidence="1">Cyclic nucleotide-binding domain-containing protein</fullName>
    </recommendedName>
</protein>
<evidence type="ECO:0000259" key="1">
    <source>
        <dbReference type="PROSITE" id="PS50042"/>
    </source>
</evidence>
<evidence type="ECO:0000313" key="2">
    <source>
        <dbReference type="EMBL" id="KIC95015.1"/>
    </source>
</evidence>
<dbReference type="InterPro" id="IPR018490">
    <property type="entry name" value="cNMP-bd_dom_sf"/>
</dbReference>
<dbReference type="EMBL" id="JSVC01000009">
    <property type="protein sequence ID" value="KIC95015.1"/>
    <property type="molecule type" value="Genomic_DNA"/>
</dbReference>
<name>A0A0C1ILE0_9BACT</name>
<evidence type="ECO:0000313" key="3">
    <source>
        <dbReference type="Proteomes" id="UP000031408"/>
    </source>
</evidence>
<dbReference type="PROSITE" id="PS50042">
    <property type="entry name" value="CNMP_BINDING_3"/>
    <property type="match status" value="1"/>
</dbReference>
<dbReference type="Pfam" id="PF00027">
    <property type="entry name" value="cNMP_binding"/>
    <property type="match status" value="1"/>
</dbReference>
<dbReference type="Proteomes" id="UP000031408">
    <property type="component" value="Unassembled WGS sequence"/>
</dbReference>
<organism evidence="2 3">
    <name type="scientific">Flavihumibacter solisilvae</name>
    <dbReference type="NCBI Taxonomy" id="1349421"/>
    <lineage>
        <taxon>Bacteria</taxon>
        <taxon>Pseudomonadati</taxon>
        <taxon>Bacteroidota</taxon>
        <taxon>Chitinophagia</taxon>
        <taxon>Chitinophagales</taxon>
        <taxon>Chitinophagaceae</taxon>
        <taxon>Flavihumibacter</taxon>
    </lineage>
</organism>
<dbReference type="InterPro" id="IPR000595">
    <property type="entry name" value="cNMP-bd_dom"/>
</dbReference>
<sequence>MYTGRYMTSIEACEPFFNYMRRFGELDSESGELIASRFTEVNLPRKHVILREGECSDKIYFLVTGLGRSYYTDYTGKTITWSFHFNNEASVGRNVFMVDYRAFLDDKASVVTIEMLTDVKALMISKEGVHYLIENCPAFEIWTRKQNGSAYIFMYDRAFTLLTLSATERYCKLVKEEPHLLQLFSSYYIASYLGIAPQSLSRIRAQAH</sequence>
<keyword evidence="3" id="KW-1185">Reference proteome</keyword>
<accession>A0A0C1ILE0</accession>
<dbReference type="STRING" id="1349421.OI18_09035"/>
<dbReference type="AlphaFoldDB" id="A0A0C1ILE0"/>